<evidence type="ECO:0000313" key="5">
    <source>
        <dbReference type="EMBL" id="QJI03153.1"/>
    </source>
</evidence>
<evidence type="ECO:0000259" key="1">
    <source>
        <dbReference type="Pfam" id="PF17989"/>
    </source>
</evidence>
<feature type="domain" description="Actin homologue MreB-like C-terminal" evidence="2">
    <location>
        <begin position="176"/>
        <end position="296"/>
    </location>
</feature>
<protein>
    <submittedName>
        <fullName evidence="3">Uncharacterized protein</fullName>
    </submittedName>
</protein>
<dbReference type="Gene3D" id="3.30.420.40">
    <property type="match status" value="2"/>
</dbReference>
<reference evidence="3" key="1">
    <citation type="submission" date="2020-03" db="EMBL/GenBank/DDBJ databases">
        <title>The deep terrestrial virosphere.</title>
        <authorList>
            <person name="Holmfeldt K."/>
            <person name="Nilsson E."/>
            <person name="Simone D."/>
            <person name="Lopez-Fernandez M."/>
            <person name="Wu X."/>
            <person name="de Brujin I."/>
            <person name="Lundin D."/>
            <person name="Andersson A."/>
            <person name="Bertilsson S."/>
            <person name="Dopson M."/>
        </authorList>
    </citation>
    <scope>NUCLEOTIDE SEQUENCE</scope>
    <source>
        <strain evidence="3">MM415A01297</strain>
        <strain evidence="4">MM415B02543</strain>
        <strain evidence="5">TM448B04152</strain>
    </source>
</reference>
<dbReference type="InterPro" id="IPR049067">
    <property type="entry name" value="MreB-like_C"/>
</dbReference>
<dbReference type="EMBL" id="MT142286">
    <property type="protein sequence ID" value="QJA77503.1"/>
    <property type="molecule type" value="Genomic_DNA"/>
</dbReference>
<dbReference type="Pfam" id="PF17989">
    <property type="entry name" value="ALP_N"/>
    <property type="match status" value="1"/>
</dbReference>
<accession>A0A6M3K5F5</accession>
<gene>
    <name evidence="3" type="ORF">MM415A01297_0004</name>
    <name evidence="4" type="ORF">MM415B02543_0011</name>
    <name evidence="5" type="ORF">TM448B04152_0002</name>
</gene>
<dbReference type="EMBL" id="MT142849">
    <property type="protein sequence ID" value="QJA89497.1"/>
    <property type="molecule type" value="Genomic_DNA"/>
</dbReference>
<evidence type="ECO:0000313" key="3">
    <source>
        <dbReference type="EMBL" id="QJA77503.1"/>
    </source>
</evidence>
<dbReference type="AlphaFoldDB" id="A0A6M3K5F5"/>
<organism evidence="3">
    <name type="scientific">viral metagenome</name>
    <dbReference type="NCBI Taxonomy" id="1070528"/>
    <lineage>
        <taxon>unclassified sequences</taxon>
        <taxon>metagenomes</taxon>
        <taxon>organismal metagenomes</taxon>
    </lineage>
</organism>
<dbReference type="EMBL" id="MT145063">
    <property type="protein sequence ID" value="QJI03153.1"/>
    <property type="molecule type" value="Genomic_DNA"/>
</dbReference>
<sequence length="335" mass="35931">MFIGFDGGYHSVKAVGNGRAVTFESFAARPTASMLSLEGNGSLSIESERIGGAWMVGAHAVKMATRGQRQEAAGWIDTPEYLALFYAALGQISTASRFFADLVTGLPILDFERDKETLRNLLLGDHRFSFQDGDNQLVTVRSVRVVPQGWGGVLAVLFNGAGKVGDAALATEKVAVLDVGGRTCNYLAVHGLADIPAQNKGTERGAWHVVRGVRAWLDNHYPGLSSLQDHEVMRAIIAGETYHAGRRVDLAPVAQPIIAEIAGEITATAEQYWGENAATFRRVLVCGGGAHLFAPAILETFGQAVILDRPEFANATGYHNFAAYLAEQKVGCLTE</sequence>
<proteinExistence type="predicted"/>
<dbReference type="Pfam" id="PF21522">
    <property type="entry name" value="MreB-like_C"/>
    <property type="match status" value="1"/>
</dbReference>
<dbReference type="InterPro" id="IPR040607">
    <property type="entry name" value="ALP_N"/>
</dbReference>
<feature type="domain" description="Actin-like protein N-terminal" evidence="1">
    <location>
        <begin position="4"/>
        <end position="151"/>
    </location>
</feature>
<evidence type="ECO:0000259" key="2">
    <source>
        <dbReference type="Pfam" id="PF21522"/>
    </source>
</evidence>
<dbReference type="InterPro" id="IPR043129">
    <property type="entry name" value="ATPase_NBD"/>
</dbReference>
<dbReference type="SUPFAM" id="SSF53067">
    <property type="entry name" value="Actin-like ATPase domain"/>
    <property type="match status" value="2"/>
</dbReference>
<name>A0A6M3K5F5_9ZZZZ</name>
<evidence type="ECO:0000313" key="4">
    <source>
        <dbReference type="EMBL" id="QJA89497.1"/>
    </source>
</evidence>
<dbReference type="CDD" id="cd24025">
    <property type="entry name" value="ASKHA_NBD_ParM_pCBH-like"/>
    <property type="match status" value="1"/>
</dbReference>